<sequence>MGPIHSVEAFVQAVPSGKSRGTHGGAGSKPPQHLSSPKVRRTTFSDAVWCPAWVRKMVLDDASIEDIVHAAVKRVKRHESEETLVEVETLLNELTRSPEQARKVRDALAPDVIADVLKRGATS</sequence>
<organism evidence="2 3">
    <name type="scientific">Rhodanobacter terrae</name>
    <dbReference type="NCBI Taxonomy" id="418647"/>
    <lineage>
        <taxon>Bacteria</taxon>
        <taxon>Pseudomonadati</taxon>
        <taxon>Pseudomonadota</taxon>
        <taxon>Gammaproteobacteria</taxon>
        <taxon>Lysobacterales</taxon>
        <taxon>Rhodanobacteraceae</taxon>
        <taxon>Rhodanobacter</taxon>
    </lineage>
</organism>
<dbReference type="RefSeq" id="WP_377327723.1">
    <property type="nucleotide sequence ID" value="NZ_JBHSNG010000013.1"/>
</dbReference>
<dbReference type="Proteomes" id="UP001596111">
    <property type="component" value="Unassembled WGS sequence"/>
</dbReference>
<proteinExistence type="predicted"/>
<accession>A0ABW0T0A7</accession>
<feature type="region of interest" description="Disordered" evidence="1">
    <location>
        <begin position="13"/>
        <end position="40"/>
    </location>
</feature>
<keyword evidence="3" id="KW-1185">Reference proteome</keyword>
<protein>
    <submittedName>
        <fullName evidence="2">Uncharacterized protein</fullName>
    </submittedName>
</protein>
<reference evidence="3" key="1">
    <citation type="journal article" date="2019" name="Int. J. Syst. Evol. Microbiol.">
        <title>The Global Catalogue of Microorganisms (GCM) 10K type strain sequencing project: providing services to taxonomists for standard genome sequencing and annotation.</title>
        <authorList>
            <consortium name="The Broad Institute Genomics Platform"/>
            <consortium name="The Broad Institute Genome Sequencing Center for Infectious Disease"/>
            <person name="Wu L."/>
            <person name="Ma J."/>
        </authorList>
    </citation>
    <scope>NUCLEOTIDE SEQUENCE [LARGE SCALE GENOMIC DNA]</scope>
    <source>
        <strain evidence="3">CGMCC 1.13587</strain>
    </source>
</reference>
<comment type="caution">
    <text evidence="2">The sequence shown here is derived from an EMBL/GenBank/DDBJ whole genome shotgun (WGS) entry which is preliminary data.</text>
</comment>
<gene>
    <name evidence="2" type="ORF">ACFPPB_12980</name>
</gene>
<evidence type="ECO:0000256" key="1">
    <source>
        <dbReference type="SAM" id="MobiDB-lite"/>
    </source>
</evidence>
<dbReference type="EMBL" id="JBHSNG010000013">
    <property type="protein sequence ID" value="MFC5582029.1"/>
    <property type="molecule type" value="Genomic_DNA"/>
</dbReference>
<name>A0ABW0T0A7_9GAMM</name>
<evidence type="ECO:0000313" key="2">
    <source>
        <dbReference type="EMBL" id="MFC5582029.1"/>
    </source>
</evidence>
<evidence type="ECO:0000313" key="3">
    <source>
        <dbReference type="Proteomes" id="UP001596111"/>
    </source>
</evidence>